<dbReference type="Proteomes" id="UP000240760">
    <property type="component" value="Unassembled WGS sequence"/>
</dbReference>
<protein>
    <recommendedName>
        <fullName evidence="3">Ubiquitin-like protease family profile domain-containing protein</fullName>
    </recommendedName>
</protein>
<reference evidence="1 2" key="1">
    <citation type="submission" date="2016-07" db="EMBL/GenBank/DDBJ databases">
        <title>Multiple horizontal gene transfer events from other fungi enriched the ability of initially mycotrophic Trichoderma (Ascomycota) to feed on dead plant biomass.</title>
        <authorList>
            <consortium name="DOE Joint Genome Institute"/>
            <person name="Aerts A."/>
            <person name="Atanasova L."/>
            <person name="Chenthamara K."/>
            <person name="Zhang J."/>
            <person name="Grujic M."/>
            <person name="Henrissat B."/>
            <person name="Kuo A."/>
            <person name="Salamov A."/>
            <person name="Lipzen A."/>
            <person name="Labutti K."/>
            <person name="Barry K."/>
            <person name="Miao Y."/>
            <person name="Rahimi M.J."/>
            <person name="Shen Q."/>
            <person name="Grigoriev I.V."/>
            <person name="Kubicek C.P."/>
            <person name="Druzhinina I.S."/>
        </authorList>
    </citation>
    <scope>NUCLEOTIDE SEQUENCE [LARGE SCALE GENOMIC DNA]</scope>
    <source>
        <strain evidence="1 2">ATCC 18648</strain>
    </source>
</reference>
<name>A0A2T4C935_TRILO</name>
<accession>A0A2T4C935</accession>
<proteinExistence type="predicted"/>
<sequence>MAICAVRATGKCFLCRSSSKLRTSAPWRNGNGEHSDPRLEAGDELVEANLPGHQSTIRVREALYICRFVTTFFNLLKEHWVAAVFDQLTARLIILDTIEGGRDKRAKAAGFGWRSFVLNVGFPCLFRVVSTPVAQQPNRWACGYIGLINVLLMKGVAIFSRHICWSTGILTGLLHAAQVEDNEGQ</sequence>
<dbReference type="OrthoDB" id="5105291at2759"/>
<gene>
    <name evidence="1" type="ORF">M440DRAFT_2639</name>
</gene>
<evidence type="ECO:0000313" key="1">
    <source>
        <dbReference type="EMBL" id="PTB78081.1"/>
    </source>
</evidence>
<dbReference type="InterPro" id="IPR038765">
    <property type="entry name" value="Papain-like_cys_pep_sf"/>
</dbReference>
<dbReference type="AlphaFoldDB" id="A0A2T4C935"/>
<organism evidence="1 2">
    <name type="scientific">Trichoderma longibrachiatum ATCC 18648</name>
    <dbReference type="NCBI Taxonomy" id="983965"/>
    <lineage>
        <taxon>Eukaryota</taxon>
        <taxon>Fungi</taxon>
        <taxon>Dikarya</taxon>
        <taxon>Ascomycota</taxon>
        <taxon>Pezizomycotina</taxon>
        <taxon>Sordariomycetes</taxon>
        <taxon>Hypocreomycetidae</taxon>
        <taxon>Hypocreales</taxon>
        <taxon>Hypocreaceae</taxon>
        <taxon>Trichoderma</taxon>
    </lineage>
</organism>
<keyword evidence="2" id="KW-1185">Reference proteome</keyword>
<dbReference type="SUPFAM" id="SSF54001">
    <property type="entry name" value="Cysteine proteinases"/>
    <property type="match status" value="1"/>
</dbReference>
<dbReference type="EMBL" id="KZ679129">
    <property type="protein sequence ID" value="PTB78081.1"/>
    <property type="molecule type" value="Genomic_DNA"/>
</dbReference>
<dbReference type="STRING" id="983965.A0A2T4C935"/>
<evidence type="ECO:0008006" key="3">
    <source>
        <dbReference type="Google" id="ProtNLM"/>
    </source>
</evidence>
<evidence type="ECO:0000313" key="2">
    <source>
        <dbReference type="Proteomes" id="UP000240760"/>
    </source>
</evidence>